<feature type="compositionally biased region" description="Low complexity" evidence="1">
    <location>
        <begin position="252"/>
        <end position="262"/>
    </location>
</feature>
<name>K0S7F9_THAOC</name>
<feature type="transmembrane region" description="Helical" evidence="2">
    <location>
        <begin position="154"/>
        <end position="181"/>
    </location>
</feature>
<keyword evidence="2" id="KW-0812">Transmembrane</keyword>
<evidence type="ECO:0000256" key="1">
    <source>
        <dbReference type="SAM" id="MobiDB-lite"/>
    </source>
</evidence>
<dbReference type="Proteomes" id="UP000266841">
    <property type="component" value="Unassembled WGS sequence"/>
</dbReference>
<evidence type="ECO:0000256" key="2">
    <source>
        <dbReference type="SAM" id="Phobius"/>
    </source>
</evidence>
<feature type="region of interest" description="Disordered" evidence="1">
    <location>
        <begin position="504"/>
        <end position="529"/>
    </location>
</feature>
<organism evidence="3 4">
    <name type="scientific">Thalassiosira oceanica</name>
    <name type="common">Marine diatom</name>
    <dbReference type="NCBI Taxonomy" id="159749"/>
    <lineage>
        <taxon>Eukaryota</taxon>
        <taxon>Sar</taxon>
        <taxon>Stramenopiles</taxon>
        <taxon>Ochrophyta</taxon>
        <taxon>Bacillariophyta</taxon>
        <taxon>Coscinodiscophyceae</taxon>
        <taxon>Thalassiosirophycidae</taxon>
        <taxon>Thalassiosirales</taxon>
        <taxon>Thalassiosiraceae</taxon>
        <taxon>Thalassiosira</taxon>
    </lineage>
</organism>
<sequence length="529" mass="59824">PVCPLSALKAEMTTILKRVLVRLSERVDVIRITKVEETVRAKYSARGLREVERRRDVTMYFDVHVVRVDGMRFGPIIVQEIQDSYSEITRDIRSYSDENLLGSDLTLNLCTSRSGKFNNCISDEPLPVYEKDNSSNDAGVSNPTVLAEPTGQGLAGWAVALIILAVLALLFCIGGLVVWWYRREEDDIPREKHVYNNVYYPTGSMPRKPRRATTNSTYQDSARGRSRSQDHHRDGRGRAPQRPIRHEPRMYEPTTTPDTSDSTEAETAIDLILSETSREDPTFDDEHFSINTYTTRNKRVGRDPTMYIPGREDRPDPEAGGGQLVVVEDGEDGRRYHEDPPLRVKRDPSSYEPTVGTAQEEEEADSRHSGSPREPSTEYYGEGGLDASESHGIGIYPISEEGSLRQSEKIDDSVRSNRSSRHKNDRSDRSGYSSIDDSVRSNRSSRDNIGRSERSGYSSSYGLPEMMSGYDLSFVTKDPSHGMNESSLTNDMEDMDESYESYHVSFKTEVPRSAKKKRRSRSKQKSFPI</sequence>
<feature type="region of interest" description="Disordered" evidence="1">
    <location>
        <begin position="198"/>
        <end position="463"/>
    </location>
</feature>
<keyword evidence="2" id="KW-0472">Membrane</keyword>
<proteinExistence type="predicted"/>
<dbReference type="AlphaFoldDB" id="K0S7F9"/>
<feature type="compositionally biased region" description="Basic and acidic residues" evidence="1">
    <location>
        <begin position="437"/>
        <end position="454"/>
    </location>
</feature>
<keyword evidence="4" id="KW-1185">Reference proteome</keyword>
<protein>
    <submittedName>
        <fullName evidence="3">Uncharacterized protein</fullName>
    </submittedName>
</protein>
<reference evidence="3 4" key="1">
    <citation type="journal article" date="2012" name="Genome Biol.">
        <title>Genome and low-iron response of an oceanic diatom adapted to chronic iron limitation.</title>
        <authorList>
            <person name="Lommer M."/>
            <person name="Specht M."/>
            <person name="Roy A.S."/>
            <person name="Kraemer L."/>
            <person name="Andreson R."/>
            <person name="Gutowska M.A."/>
            <person name="Wolf J."/>
            <person name="Bergner S.V."/>
            <person name="Schilhabel M.B."/>
            <person name="Klostermeier U.C."/>
            <person name="Beiko R.G."/>
            <person name="Rosenstiel P."/>
            <person name="Hippler M."/>
            <person name="Laroche J."/>
        </authorList>
    </citation>
    <scope>NUCLEOTIDE SEQUENCE [LARGE SCALE GENOMIC DNA]</scope>
    <source>
        <strain evidence="3 4">CCMP1005</strain>
    </source>
</reference>
<feature type="compositionally biased region" description="Basic and acidic residues" evidence="1">
    <location>
        <begin position="332"/>
        <end position="349"/>
    </location>
</feature>
<comment type="caution">
    <text evidence="3">The sequence shown here is derived from an EMBL/GenBank/DDBJ whole genome shotgun (WGS) entry which is preliminary data.</text>
</comment>
<evidence type="ECO:0000313" key="4">
    <source>
        <dbReference type="Proteomes" id="UP000266841"/>
    </source>
</evidence>
<feature type="compositionally biased region" description="Basic and acidic residues" evidence="1">
    <location>
        <begin position="402"/>
        <end position="415"/>
    </location>
</feature>
<feature type="compositionally biased region" description="Basic and acidic residues" evidence="1">
    <location>
        <begin position="227"/>
        <end position="237"/>
    </location>
</feature>
<feature type="non-terminal residue" evidence="3">
    <location>
        <position position="1"/>
    </location>
</feature>
<dbReference type="EMBL" id="AGNL01030341">
    <property type="protein sequence ID" value="EJK56841.1"/>
    <property type="molecule type" value="Genomic_DNA"/>
</dbReference>
<keyword evidence="2" id="KW-1133">Transmembrane helix</keyword>
<feature type="compositionally biased region" description="Basic residues" evidence="1">
    <location>
        <begin position="513"/>
        <end position="529"/>
    </location>
</feature>
<gene>
    <name evidence="3" type="ORF">THAOC_23184</name>
</gene>
<evidence type="ECO:0000313" key="3">
    <source>
        <dbReference type="EMBL" id="EJK56841.1"/>
    </source>
</evidence>
<accession>K0S7F9</accession>
<feature type="compositionally biased region" description="Basic and acidic residues" evidence="1">
    <location>
        <begin position="276"/>
        <end position="288"/>
    </location>
</feature>